<sequence length="728" mass="77228">METQSTNLVPSVQNQPGGSLRVRRASSSSNRNSGVAASFRASNRFSSSNDLVRKDTRLDSDVAVEDEEEGEGKGFRGERRRRSEAEDEVETSSETLAQQLQHTYPPTTTTTTTSEAQPVTTNPKTNSGYDGYFDPNLPIRPCRNDDTDPFKTPVGFHPPSGVEQPPPSTPHPSNRTPPPPLSPNHQNIALSQLDERLDRLTSNASGNFSVAAHESGTPLRSWKGIGILAVTSCAQLIDNVLLTAVNIALPSMSKSLGIKPTDTSWLMSSYALAFGGFLLLSGVLADRYGKRVIFVLGCSKLFLWSLAISFARNEVAAIVLRAFQGLGAAATVPAAVGCISIHFQGKDRNVALSLFGGAGAVGFSTGLILGGLIEGSLGWRWIFRVIAIFAALVALASLWLFPKDERRLPGPKPALDIWGAGLGTSGLVLLVFCLSSGGVYGWGKAFIVALLVLSVASLAAFTYAEKRVKNPLMPLTLWRLPNFGASWVCGLFLYCWWQSVVYYLVLLAQNVYRLSPIQTALRLIPIGIISGPACAFGPYFIARFPLKNLVIVGMLGAVLTPIPSALTTAGGGGGGGGGGGEGVRSLPTSSSFFYHAFPTAVMGAIFITLSYTCINVFLITSVPPSAKGLAGGLANTSYQLGSGIGLAITAAVQQAVSKSSTVQPSSIELTSTAPNQDLNLEQVLEVLELLREYKACMWTCSAMAGVALLVILVFVKNIKIVDGTGLVH</sequence>
<evidence type="ECO:0000313" key="2">
    <source>
        <dbReference type="Proteomes" id="UP000245626"/>
    </source>
</evidence>
<organism evidence="1 2">
    <name type="scientific">Violaceomyces palustris</name>
    <dbReference type="NCBI Taxonomy" id="1673888"/>
    <lineage>
        <taxon>Eukaryota</taxon>
        <taxon>Fungi</taxon>
        <taxon>Dikarya</taxon>
        <taxon>Basidiomycota</taxon>
        <taxon>Ustilaginomycotina</taxon>
        <taxon>Ustilaginomycetes</taxon>
        <taxon>Violaceomycetales</taxon>
        <taxon>Violaceomycetaceae</taxon>
        <taxon>Violaceomyces</taxon>
    </lineage>
</organism>
<evidence type="ECO:0000313" key="1">
    <source>
        <dbReference type="EMBL" id="PWN47166.1"/>
    </source>
</evidence>
<protein>
    <submittedName>
        <fullName evidence="1">MFS general substrate transporter</fullName>
    </submittedName>
</protein>
<gene>
    <name evidence="1" type="ORF">IE53DRAFT_382325</name>
</gene>
<dbReference type="Proteomes" id="UP000245626">
    <property type="component" value="Unassembled WGS sequence"/>
</dbReference>
<name>A0ACD0NMW8_9BASI</name>
<reference evidence="1 2" key="1">
    <citation type="journal article" date="2018" name="Mol. Biol. Evol.">
        <title>Broad Genomic Sampling Reveals a Smut Pathogenic Ancestry of the Fungal Clade Ustilaginomycotina.</title>
        <authorList>
            <person name="Kijpornyongpan T."/>
            <person name="Mondo S.J."/>
            <person name="Barry K."/>
            <person name="Sandor L."/>
            <person name="Lee J."/>
            <person name="Lipzen A."/>
            <person name="Pangilinan J."/>
            <person name="LaButti K."/>
            <person name="Hainaut M."/>
            <person name="Henrissat B."/>
            <person name="Grigoriev I.V."/>
            <person name="Spatafora J.W."/>
            <person name="Aime M.C."/>
        </authorList>
    </citation>
    <scope>NUCLEOTIDE SEQUENCE [LARGE SCALE GENOMIC DNA]</scope>
    <source>
        <strain evidence="1 2">SA 807</strain>
    </source>
</reference>
<proteinExistence type="predicted"/>
<dbReference type="EMBL" id="KZ820518">
    <property type="protein sequence ID" value="PWN47166.1"/>
    <property type="molecule type" value="Genomic_DNA"/>
</dbReference>
<keyword evidence="2" id="KW-1185">Reference proteome</keyword>
<accession>A0ACD0NMW8</accession>